<dbReference type="AlphaFoldDB" id="A0A5C3N352"/>
<keyword evidence="4 5" id="KW-0472">Membrane</keyword>
<gene>
    <name evidence="7" type="ORF">OE88DRAFT_1659965</name>
</gene>
<feature type="transmembrane region" description="Helical" evidence="5">
    <location>
        <begin position="12"/>
        <end position="31"/>
    </location>
</feature>
<reference evidence="7 8" key="1">
    <citation type="journal article" date="2019" name="Nat. Ecol. Evol.">
        <title>Megaphylogeny resolves global patterns of mushroom evolution.</title>
        <authorList>
            <person name="Varga T."/>
            <person name="Krizsan K."/>
            <person name="Foldi C."/>
            <person name="Dima B."/>
            <person name="Sanchez-Garcia M."/>
            <person name="Sanchez-Ramirez S."/>
            <person name="Szollosi G.J."/>
            <person name="Szarkandi J.G."/>
            <person name="Papp V."/>
            <person name="Albert L."/>
            <person name="Andreopoulos W."/>
            <person name="Angelini C."/>
            <person name="Antonin V."/>
            <person name="Barry K.W."/>
            <person name="Bougher N.L."/>
            <person name="Buchanan P."/>
            <person name="Buyck B."/>
            <person name="Bense V."/>
            <person name="Catcheside P."/>
            <person name="Chovatia M."/>
            <person name="Cooper J."/>
            <person name="Damon W."/>
            <person name="Desjardin D."/>
            <person name="Finy P."/>
            <person name="Geml J."/>
            <person name="Haridas S."/>
            <person name="Hughes K."/>
            <person name="Justo A."/>
            <person name="Karasinski D."/>
            <person name="Kautmanova I."/>
            <person name="Kiss B."/>
            <person name="Kocsube S."/>
            <person name="Kotiranta H."/>
            <person name="LaButti K.M."/>
            <person name="Lechner B.E."/>
            <person name="Liimatainen K."/>
            <person name="Lipzen A."/>
            <person name="Lukacs Z."/>
            <person name="Mihaltcheva S."/>
            <person name="Morgado L.N."/>
            <person name="Niskanen T."/>
            <person name="Noordeloos M.E."/>
            <person name="Ohm R.A."/>
            <person name="Ortiz-Santana B."/>
            <person name="Ovrebo C."/>
            <person name="Racz N."/>
            <person name="Riley R."/>
            <person name="Savchenko A."/>
            <person name="Shiryaev A."/>
            <person name="Soop K."/>
            <person name="Spirin V."/>
            <person name="Szebenyi C."/>
            <person name="Tomsovsky M."/>
            <person name="Tulloss R.E."/>
            <person name="Uehling J."/>
            <person name="Grigoriev I.V."/>
            <person name="Vagvolgyi C."/>
            <person name="Papp T."/>
            <person name="Martin F.M."/>
            <person name="Miettinen O."/>
            <person name="Hibbett D.S."/>
            <person name="Nagy L.G."/>
        </authorList>
    </citation>
    <scope>NUCLEOTIDE SEQUENCE [LARGE SCALE GENOMIC DNA]</scope>
    <source>
        <strain evidence="7 8">OMC1185</strain>
    </source>
</reference>
<dbReference type="InterPro" id="IPR025256">
    <property type="entry name" value="TM7S3/TM198-like_dom"/>
</dbReference>
<dbReference type="GO" id="GO:0016020">
    <property type="term" value="C:membrane"/>
    <property type="evidence" value="ECO:0007669"/>
    <property type="project" value="UniProtKB-SubCell"/>
</dbReference>
<feature type="transmembrane region" description="Helical" evidence="5">
    <location>
        <begin position="204"/>
        <end position="222"/>
    </location>
</feature>
<keyword evidence="8" id="KW-1185">Reference proteome</keyword>
<dbReference type="Proteomes" id="UP000305948">
    <property type="component" value="Unassembled WGS sequence"/>
</dbReference>
<keyword evidence="3 5" id="KW-1133">Transmembrane helix</keyword>
<feature type="transmembrane region" description="Helical" evidence="5">
    <location>
        <begin position="148"/>
        <end position="167"/>
    </location>
</feature>
<protein>
    <recommendedName>
        <fullName evidence="6">TM7S3/TM198-like domain-containing protein</fullName>
    </recommendedName>
</protein>
<dbReference type="EMBL" id="ML213512">
    <property type="protein sequence ID" value="TFK50856.1"/>
    <property type="molecule type" value="Genomic_DNA"/>
</dbReference>
<feature type="transmembrane region" description="Helical" evidence="5">
    <location>
        <begin position="174"/>
        <end position="192"/>
    </location>
</feature>
<feature type="transmembrane region" description="Helical" evidence="5">
    <location>
        <begin position="281"/>
        <end position="300"/>
    </location>
</feature>
<accession>A0A5C3N352</accession>
<evidence type="ECO:0000256" key="3">
    <source>
        <dbReference type="ARBA" id="ARBA00022989"/>
    </source>
</evidence>
<name>A0A5C3N352_9AGAM</name>
<evidence type="ECO:0000256" key="5">
    <source>
        <dbReference type="SAM" id="Phobius"/>
    </source>
</evidence>
<feature type="transmembrane region" description="Helical" evidence="5">
    <location>
        <begin position="118"/>
        <end position="136"/>
    </location>
</feature>
<dbReference type="OrthoDB" id="3359595at2759"/>
<keyword evidence="2 5" id="KW-0812">Transmembrane</keyword>
<comment type="subcellular location">
    <subcellularLocation>
        <location evidence="1">Membrane</location>
        <topology evidence="1">Multi-pass membrane protein</topology>
    </subcellularLocation>
</comment>
<evidence type="ECO:0000259" key="6">
    <source>
        <dbReference type="Pfam" id="PF13886"/>
    </source>
</evidence>
<proteinExistence type="predicted"/>
<feature type="domain" description="TM7S3/TM198-like" evidence="6">
    <location>
        <begin position="100"/>
        <end position="298"/>
    </location>
</feature>
<evidence type="ECO:0000313" key="8">
    <source>
        <dbReference type="Proteomes" id="UP000305948"/>
    </source>
</evidence>
<evidence type="ECO:0000256" key="4">
    <source>
        <dbReference type="ARBA" id="ARBA00023136"/>
    </source>
</evidence>
<feature type="transmembrane region" description="Helical" evidence="5">
    <location>
        <begin position="89"/>
        <end position="111"/>
    </location>
</feature>
<sequence length="341" mass="36283">MPRETHAMPARHSCYPFIPLFVQVIIIMSLARPSWATPIPPFQSVLAAAPSLFPRKAVVENRDGQIVVIDSDSLQFIPQGPASDGSGSAFNAAAIIWFLFAFAIGVPLTIAGIRGSRFTTAVATGLALALGGWAAIINTMGVPDIGDIPLTLIVLGMYVGGFSLGLFSFARAGGIALLCLEGGFAVGVRAVIMKDNLLLPIYGVNWVIVAVTTVASAILLLFRQRAAILLSATSCGTFLTGLGVDLILHKQDGMSRGLRSLFDRNSAHIADLIGNGYHPTISTIIVIGVSLAVIPVAAFAQHKIFTKPFYPTDSDDDEVLEDLKSRIASKFFEKPPSRFSM</sequence>
<evidence type="ECO:0000313" key="7">
    <source>
        <dbReference type="EMBL" id="TFK50856.1"/>
    </source>
</evidence>
<feature type="transmembrane region" description="Helical" evidence="5">
    <location>
        <begin position="229"/>
        <end position="248"/>
    </location>
</feature>
<dbReference type="Pfam" id="PF13886">
    <property type="entry name" value="TM7S3_TM198"/>
    <property type="match status" value="1"/>
</dbReference>
<evidence type="ECO:0000256" key="1">
    <source>
        <dbReference type="ARBA" id="ARBA00004141"/>
    </source>
</evidence>
<evidence type="ECO:0000256" key="2">
    <source>
        <dbReference type="ARBA" id="ARBA00022692"/>
    </source>
</evidence>
<organism evidence="7 8">
    <name type="scientific">Heliocybe sulcata</name>
    <dbReference type="NCBI Taxonomy" id="5364"/>
    <lineage>
        <taxon>Eukaryota</taxon>
        <taxon>Fungi</taxon>
        <taxon>Dikarya</taxon>
        <taxon>Basidiomycota</taxon>
        <taxon>Agaricomycotina</taxon>
        <taxon>Agaricomycetes</taxon>
        <taxon>Gloeophyllales</taxon>
        <taxon>Gloeophyllaceae</taxon>
        <taxon>Heliocybe</taxon>
    </lineage>
</organism>